<dbReference type="SMART" id="SM00479">
    <property type="entry name" value="EXOIII"/>
    <property type="match status" value="1"/>
</dbReference>
<reference evidence="5" key="1">
    <citation type="journal article" date="2015" name="Nature">
        <title>Complex archaea that bridge the gap between prokaryotes and eukaryotes.</title>
        <authorList>
            <person name="Spang A."/>
            <person name="Saw J.H."/>
            <person name="Jorgensen S.L."/>
            <person name="Zaremba-Niedzwiedzka K."/>
            <person name="Martijn J."/>
            <person name="Lind A.E."/>
            <person name="van Eijk R."/>
            <person name="Schleper C."/>
            <person name="Guy L."/>
            <person name="Ettema T.J."/>
        </authorList>
    </citation>
    <scope>NUCLEOTIDE SEQUENCE</scope>
</reference>
<feature type="domain" description="Exonuclease" evidence="4">
    <location>
        <begin position="56"/>
        <end position="237"/>
    </location>
</feature>
<keyword evidence="3" id="KW-0269">Exonuclease</keyword>
<dbReference type="GO" id="GO:0005829">
    <property type="term" value="C:cytosol"/>
    <property type="evidence" value="ECO:0007669"/>
    <property type="project" value="TreeGrafter"/>
</dbReference>
<dbReference type="EMBL" id="LAZR01000004">
    <property type="protein sequence ID" value="KKO10892.1"/>
    <property type="molecule type" value="Genomic_DNA"/>
</dbReference>
<proteinExistence type="predicted"/>
<dbReference type="SUPFAM" id="SSF53098">
    <property type="entry name" value="Ribonuclease H-like"/>
    <property type="match status" value="1"/>
</dbReference>
<dbReference type="InterPro" id="IPR036397">
    <property type="entry name" value="RNaseH_sf"/>
</dbReference>
<dbReference type="InterPro" id="IPR013520">
    <property type="entry name" value="Ribonucl_H"/>
</dbReference>
<dbReference type="PANTHER" id="PTHR30231:SF4">
    <property type="entry name" value="PROTEIN NEN2"/>
    <property type="match status" value="1"/>
</dbReference>
<dbReference type="GO" id="GO:0008408">
    <property type="term" value="F:3'-5' exonuclease activity"/>
    <property type="evidence" value="ECO:0007669"/>
    <property type="project" value="TreeGrafter"/>
</dbReference>
<dbReference type="PANTHER" id="PTHR30231">
    <property type="entry name" value="DNA POLYMERASE III SUBUNIT EPSILON"/>
    <property type="match status" value="1"/>
</dbReference>
<dbReference type="AlphaFoldDB" id="A0A0F9YFF2"/>
<evidence type="ECO:0000256" key="1">
    <source>
        <dbReference type="ARBA" id="ARBA00022722"/>
    </source>
</evidence>
<evidence type="ECO:0000259" key="4">
    <source>
        <dbReference type="SMART" id="SM00479"/>
    </source>
</evidence>
<gene>
    <name evidence="5" type="ORF">LCGC14_0023750</name>
</gene>
<dbReference type="NCBIfam" id="NF006602">
    <property type="entry name" value="PRK09146.1"/>
    <property type="match status" value="1"/>
</dbReference>
<keyword evidence="2" id="KW-0378">Hydrolase</keyword>
<organism evidence="5">
    <name type="scientific">marine sediment metagenome</name>
    <dbReference type="NCBI Taxonomy" id="412755"/>
    <lineage>
        <taxon>unclassified sequences</taxon>
        <taxon>metagenomes</taxon>
        <taxon>ecological metagenomes</taxon>
    </lineage>
</organism>
<comment type="caution">
    <text evidence="5">The sequence shown here is derived from an EMBL/GenBank/DDBJ whole genome shotgun (WGS) entry which is preliminary data.</text>
</comment>
<dbReference type="Pfam" id="PF00929">
    <property type="entry name" value="RNase_T"/>
    <property type="match status" value="1"/>
</dbReference>
<dbReference type="Gene3D" id="3.30.420.10">
    <property type="entry name" value="Ribonuclease H-like superfamily/Ribonuclease H"/>
    <property type="match status" value="1"/>
</dbReference>
<name>A0A0F9YFF2_9ZZZZ</name>
<evidence type="ECO:0000256" key="3">
    <source>
        <dbReference type="ARBA" id="ARBA00022839"/>
    </source>
</evidence>
<accession>A0A0F9YFF2</accession>
<dbReference type="InterPro" id="IPR012337">
    <property type="entry name" value="RNaseH-like_sf"/>
</dbReference>
<evidence type="ECO:0000313" key="5">
    <source>
        <dbReference type="EMBL" id="KKO10892.1"/>
    </source>
</evidence>
<protein>
    <recommendedName>
        <fullName evidence="4">Exonuclease domain-containing protein</fullName>
    </recommendedName>
</protein>
<sequence>MLYLGPNQADKTQNDNAITDWQRYYQQQAASVEHSLLQHFYGAGMVAASTPVSQVSFVALDFETTGLDADSNSIVSIGLVPFDLRCIYSSRARQWLVKPRFKLTDSSVTVHRITHSEIDSAPDLSQILPEFLSLLAGKVAVVHYRYIEREFMNAALQARLGDGLLFPVIDTLDLEARLYRAKPLSWWDKLRGRQKVSIRLDASRNRFNLPPYRPHHAVTDAIACAELLQAQINHRFSMDTPVSELWC</sequence>
<dbReference type="CDD" id="cd06127">
    <property type="entry name" value="DEDDh"/>
    <property type="match status" value="1"/>
</dbReference>
<keyword evidence="1" id="KW-0540">Nuclease</keyword>
<evidence type="ECO:0000256" key="2">
    <source>
        <dbReference type="ARBA" id="ARBA00022801"/>
    </source>
</evidence>
<dbReference type="GO" id="GO:0003676">
    <property type="term" value="F:nucleic acid binding"/>
    <property type="evidence" value="ECO:0007669"/>
    <property type="project" value="InterPro"/>
</dbReference>